<keyword evidence="3" id="KW-1185">Reference proteome</keyword>
<reference evidence="2 3" key="1">
    <citation type="submission" date="2018-03" db="EMBL/GenBank/DDBJ databases">
        <title>Pantoea intestinalis SRCM103226 isolated form the mealworm.</title>
        <authorList>
            <person name="Jeong D.-Y."/>
            <person name="Kim J.W."/>
        </authorList>
    </citation>
    <scope>NUCLEOTIDE SEQUENCE [LARGE SCALE GENOMIC DNA]</scope>
    <source>
        <strain evidence="2 3">SRCM103226</strain>
    </source>
</reference>
<dbReference type="KEGG" id="mint:C7M51_01942"/>
<dbReference type="AlphaFoldDB" id="A0A6P1PZQ0"/>
<dbReference type="RefSeq" id="WP_160621605.1">
    <property type="nucleotide sequence ID" value="NZ_CP028271.1"/>
</dbReference>
<evidence type="ECO:0000256" key="1">
    <source>
        <dbReference type="SAM" id="SignalP"/>
    </source>
</evidence>
<organism evidence="2 3">
    <name type="scientific">Mixta intestinalis</name>
    <dbReference type="NCBI Taxonomy" id="1615494"/>
    <lineage>
        <taxon>Bacteria</taxon>
        <taxon>Pseudomonadati</taxon>
        <taxon>Pseudomonadota</taxon>
        <taxon>Gammaproteobacteria</taxon>
        <taxon>Enterobacterales</taxon>
        <taxon>Erwiniaceae</taxon>
        <taxon>Mixta</taxon>
    </lineage>
</organism>
<dbReference type="Proteomes" id="UP000464053">
    <property type="component" value="Chromosome"/>
</dbReference>
<gene>
    <name evidence="2" type="ORF">C7M51_01942</name>
</gene>
<feature type="chain" id="PRO_5027041693" evidence="1">
    <location>
        <begin position="22"/>
        <end position="128"/>
    </location>
</feature>
<feature type="signal peptide" evidence="1">
    <location>
        <begin position="1"/>
        <end position="21"/>
    </location>
</feature>
<proteinExistence type="predicted"/>
<sequence length="128" mass="14517">MINTRWIAGVLLATCSMMAAAADASNPDEETVKADPASGFWSCHGTRLHMAPDLRSWQDLESGDVFTLYEEPELDDSKELAVKGMSYTYSSMRNPAVSKFFIVDKTGKNLYLRDDIKFFKTYRCKRDK</sequence>
<dbReference type="EMBL" id="CP028271">
    <property type="protein sequence ID" value="QHM71651.1"/>
    <property type="molecule type" value="Genomic_DNA"/>
</dbReference>
<evidence type="ECO:0000313" key="3">
    <source>
        <dbReference type="Proteomes" id="UP000464053"/>
    </source>
</evidence>
<accession>A0A6P1PZQ0</accession>
<keyword evidence="1" id="KW-0732">Signal</keyword>
<protein>
    <submittedName>
        <fullName evidence="2">Uncharacterized protein</fullName>
    </submittedName>
</protein>
<name>A0A6P1PZQ0_9GAMM</name>
<evidence type="ECO:0000313" key="2">
    <source>
        <dbReference type="EMBL" id="QHM71651.1"/>
    </source>
</evidence>